<dbReference type="PROSITE" id="PS51205">
    <property type="entry name" value="VPS9"/>
    <property type="match status" value="1"/>
</dbReference>
<proteinExistence type="predicted"/>
<dbReference type="Proteomes" id="UP000094565">
    <property type="component" value="Chromosome 1"/>
</dbReference>
<dbReference type="InterPro" id="IPR003123">
    <property type="entry name" value="VPS9"/>
</dbReference>
<dbReference type="Gene3D" id="1.20.1050.80">
    <property type="entry name" value="VPS9 domain"/>
    <property type="match status" value="1"/>
</dbReference>
<accession>A0A1B2J8I7</accession>
<dbReference type="Pfam" id="PF02204">
    <property type="entry name" value="VPS9"/>
    <property type="match status" value="1"/>
</dbReference>
<protein>
    <submittedName>
        <fullName evidence="3">BA75_01617T0</fullName>
    </submittedName>
</protein>
<evidence type="ECO:0000259" key="2">
    <source>
        <dbReference type="PROSITE" id="PS51205"/>
    </source>
</evidence>
<dbReference type="InterPro" id="IPR037191">
    <property type="entry name" value="VPS9_dom_sf"/>
</dbReference>
<sequence>MLHTPSIRESHDKSQSVVNSYEQDDTERALNDRIESFIQSLREPKFDKPLTLDEIGSLFQTFYDEYHQQAVILVGSQQMNGITRTPLASSQEDLSTDENKPFARPVDRVFLYDQRAEKRLTDLFYSKLYSSSSNTTDAEINVNLNTKLDRLRMSNLSLEQLALSCEGTSQQLVKKLSAAQIDRVLVRLKRERGPFEKITSLAQIHDLINSVVSLDGDSSLALAIFVCIYFFRDLFLQLHYIRRFSNPYVLQEHGKLSYSLTNFQAALEFLLNVTAKDLGLSDPAITALPAHEKKPYSYNLRSFLGRFAQPLPTDEDDRLLSKLTSSVMKNLRPLSASPSSTSLNEGVTASLTPKNARSRATSLIGQRRNSNSCTVASNELLQLVVHLKKNDLHNKQFEQLTILELRQLLHDYKTIMDTV</sequence>
<dbReference type="AlphaFoldDB" id="A0A1B2J8I7"/>
<keyword evidence="4" id="KW-1185">Reference proteome</keyword>
<name>A0A1B2J8I7_PICPA</name>
<dbReference type="SUPFAM" id="SSF109993">
    <property type="entry name" value="VPS9 domain"/>
    <property type="match status" value="1"/>
</dbReference>
<feature type="domain" description="VPS9" evidence="2">
    <location>
        <begin position="138"/>
        <end position="279"/>
    </location>
</feature>
<organism evidence="3 4">
    <name type="scientific">Komagataella pastoris</name>
    <name type="common">Yeast</name>
    <name type="synonym">Pichia pastoris</name>
    <dbReference type="NCBI Taxonomy" id="4922"/>
    <lineage>
        <taxon>Eukaryota</taxon>
        <taxon>Fungi</taxon>
        <taxon>Dikarya</taxon>
        <taxon>Ascomycota</taxon>
        <taxon>Saccharomycotina</taxon>
        <taxon>Pichiomycetes</taxon>
        <taxon>Pichiales</taxon>
        <taxon>Pichiaceae</taxon>
        <taxon>Komagataella</taxon>
    </lineage>
</organism>
<dbReference type="EMBL" id="CP014584">
    <property type="protein sequence ID" value="ANZ74357.1"/>
    <property type="molecule type" value="Genomic_DNA"/>
</dbReference>
<dbReference type="OrthoDB" id="10264848at2759"/>
<evidence type="ECO:0000313" key="3">
    <source>
        <dbReference type="EMBL" id="ANZ74357.1"/>
    </source>
</evidence>
<dbReference type="SMART" id="SM00167">
    <property type="entry name" value="VPS9"/>
    <property type="match status" value="1"/>
</dbReference>
<gene>
    <name evidence="3" type="primary">MUK1</name>
    <name evidence="3" type="ORF">ATY40_BA7501617</name>
</gene>
<feature type="region of interest" description="Disordered" evidence="1">
    <location>
        <begin position="1"/>
        <end position="25"/>
    </location>
</feature>
<feature type="compositionally biased region" description="Basic and acidic residues" evidence="1">
    <location>
        <begin position="1"/>
        <end position="14"/>
    </location>
</feature>
<evidence type="ECO:0000313" key="4">
    <source>
        <dbReference type="Proteomes" id="UP000094565"/>
    </source>
</evidence>
<evidence type="ECO:0000256" key="1">
    <source>
        <dbReference type="SAM" id="MobiDB-lite"/>
    </source>
</evidence>
<reference evidence="3 4" key="1">
    <citation type="submission" date="2016-02" db="EMBL/GenBank/DDBJ databases">
        <title>Comparative genomic and transcriptomic foundation for Pichia pastoris.</title>
        <authorList>
            <person name="Love K.R."/>
            <person name="Shah K.A."/>
            <person name="Whittaker C.A."/>
            <person name="Wu J."/>
            <person name="Bartlett M.C."/>
            <person name="Ma D."/>
            <person name="Leeson R.L."/>
            <person name="Priest M."/>
            <person name="Young S.K."/>
            <person name="Love J.C."/>
        </authorList>
    </citation>
    <scope>NUCLEOTIDE SEQUENCE [LARGE SCALE GENOMIC DNA]</scope>
    <source>
        <strain evidence="3 4">ATCC 28485</strain>
    </source>
</reference>